<feature type="domain" description="Non-reducing end beta-L-arabinofuranosidase-like GH127 catalytic" evidence="2">
    <location>
        <begin position="36"/>
        <end position="431"/>
    </location>
</feature>
<keyword evidence="5" id="KW-0378">Hydrolase</keyword>
<evidence type="ECO:0000259" key="2">
    <source>
        <dbReference type="Pfam" id="PF07944"/>
    </source>
</evidence>
<feature type="signal peptide" evidence="1">
    <location>
        <begin position="1"/>
        <end position="19"/>
    </location>
</feature>
<dbReference type="PANTHER" id="PTHR43465:SF2">
    <property type="entry name" value="DUF1680 DOMAIN PROTEIN (AFU_ORTHOLOGUE AFUA_1G08910)"/>
    <property type="match status" value="1"/>
</dbReference>
<gene>
    <name evidence="5" type="ORF">Q5H93_01115</name>
</gene>
<dbReference type="InterPro" id="IPR008928">
    <property type="entry name" value="6-hairpin_glycosidase_sf"/>
</dbReference>
<keyword evidence="1" id="KW-0732">Signal</keyword>
<comment type="caution">
    <text evidence="5">The sequence shown here is derived from an EMBL/GenBank/DDBJ whole genome shotgun (WGS) entry which is preliminary data.</text>
</comment>
<dbReference type="GO" id="GO:0016787">
    <property type="term" value="F:hydrolase activity"/>
    <property type="evidence" value="ECO:0007669"/>
    <property type="project" value="UniProtKB-KW"/>
</dbReference>
<dbReference type="InterPro" id="IPR012878">
    <property type="entry name" value="Beta-AFase-like_GH127_cat"/>
</dbReference>
<dbReference type="Pfam" id="PF07944">
    <property type="entry name" value="Beta-AFase-like_GH127_cat"/>
    <property type="match status" value="1"/>
</dbReference>
<reference evidence="5" key="1">
    <citation type="submission" date="2023-07" db="EMBL/GenBank/DDBJ databases">
        <authorList>
            <person name="Kim M.K."/>
        </authorList>
    </citation>
    <scope>NUCLEOTIDE SEQUENCE</scope>
    <source>
        <strain evidence="5">ASUV-10-1</strain>
    </source>
</reference>
<dbReference type="InterPro" id="IPR049049">
    <property type="entry name" value="Beta-AFase-like_GH127_C"/>
</dbReference>
<dbReference type="RefSeq" id="WP_305004628.1">
    <property type="nucleotide sequence ID" value="NZ_JAUQSY010000001.1"/>
</dbReference>
<evidence type="ECO:0000313" key="6">
    <source>
        <dbReference type="Proteomes" id="UP001176429"/>
    </source>
</evidence>
<protein>
    <submittedName>
        <fullName evidence="5">Glycoside hydrolase family 127 protein</fullName>
    </submittedName>
</protein>
<proteinExistence type="predicted"/>
<dbReference type="PANTHER" id="PTHR43465">
    <property type="entry name" value="DUF1680 DOMAIN PROTEIN (AFU_ORTHOLOGUE AFUA_1G08910)"/>
    <property type="match status" value="1"/>
</dbReference>
<sequence length="681" mass="74924">MTKPLLLLALLGLGGTLHAQPAQTADYPIQAVPFTKVKLTDNFWLPRLRINTDVTIPASFQRCESTNRVKNFEMAAARSGKFATIFPFDDTDIYKTIEGAAYSLSVQPDAKLDAYVDGLIKKVGAAQEPDGYLYTARTIDPAHPHAWAGPERWVNEREMSHELYNAGHLYEAAVAHYEATGKKTLLNIALKNADLVCSVFGPGRRSVAPGHEIVEMGLVKLYRLTGKAEYLRTAKFFIDARGHYAGYDAKSPDPFRNGSYWQDDRPVLEQREAQGHAVRAEYLYSAMADVAALTGDHQLLAAIDTIWRNMVTKKLYLTGGTGAVPGGERFGANYELPNATAYNETCASVADVYWQQRMFQLHGHAKYIDVLEKVLYNGLISGVGLDGQSFFYSNAMQVKASASHPQTEPARAGWFECSCCPTNLARLMPALPGYVYAQKERDVFVNLFVSGTSEFTLNKKLLRITQQNNYPWDGELQFTVSPASATAFNLLVRIPGWARNEAVPSSLYSFAQPATQAVSIRVNGRPVAYTLRDGYAVLARTWRKNDVVAVSLPMEVRRVVAHPLVKDDQGKVALQRGPVIFCAEWPDNHGLTSNLLLPAATPLTATYQPALLGGVMTLTATVPAVLVEPAAVRTVPQTFTAIPYYAWANRGKGEMTVWLPEKLTAVDLLSQPPAVEATLAK</sequence>
<dbReference type="InterPro" id="IPR049046">
    <property type="entry name" value="Beta-AFase-like_GH127_middle"/>
</dbReference>
<evidence type="ECO:0000259" key="3">
    <source>
        <dbReference type="Pfam" id="PF20736"/>
    </source>
</evidence>
<dbReference type="Pfam" id="PF20736">
    <property type="entry name" value="Glyco_hydro127M"/>
    <property type="match status" value="1"/>
</dbReference>
<dbReference type="Pfam" id="PF20737">
    <property type="entry name" value="Glyco_hydro127C"/>
    <property type="match status" value="1"/>
</dbReference>
<dbReference type="InterPro" id="IPR049174">
    <property type="entry name" value="Beta-AFase-like"/>
</dbReference>
<feature type="domain" description="Non-reducing end beta-L-arabinofuranosidase-like GH127 middle" evidence="3">
    <location>
        <begin position="443"/>
        <end position="554"/>
    </location>
</feature>
<dbReference type="Proteomes" id="UP001176429">
    <property type="component" value="Unassembled WGS sequence"/>
</dbReference>
<evidence type="ECO:0000313" key="5">
    <source>
        <dbReference type="EMBL" id="MDO7873313.1"/>
    </source>
</evidence>
<keyword evidence="6" id="KW-1185">Reference proteome</keyword>
<feature type="domain" description="Non-reducing end beta-L-arabinofuranosidase-like GH127 C-terminal" evidence="4">
    <location>
        <begin position="556"/>
        <end position="660"/>
    </location>
</feature>
<accession>A0ABT9B9T1</accession>
<dbReference type="SUPFAM" id="SSF48208">
    <property type="entry name" value="Six-hairpin glycosidases"/>
    <property type="match status" value="1"/>
</dbReference>
<name>A0ABT9B9T1_9BACT</name>
<evidence type="ECO:0000259" key="4">
    <source>
        <dbReference type="Pfam" id="PF20737"/>
    </source>
</evidence>
<evidence type="ECO:0000256" key="1">
    <source>
        <dbReference type="SAM" id="SignalP"/>
    </source>
</evidence>
<dbReference type="EMBL" id="JAUQSY010000001">
    <property type="protein sequence ID" value="MDO7873313.1"/>
    <property type="molecule type" value="Genomic_DNA"/>
</dbReference>
<feature type="chain" id="PRO_5047138921" evidence="1">
    <location>
        <begin position="20"/>
        <end position="681"/>
    </location>
</feature>
<organism evidence="5 6">
    <name type="scientific">Hymenobacter aranciens</name>
    <dbReference type="NCBI Taxonomy" id="3063996"/>
    <lineage>
        <taxon>Bacteria</taxon>
        <taxon>Pseudomonadati</taxon>
        <taxon>Bacteroidota</taxon>
        <taxon>Cytophagia</taxon>
        <taxon>Cytophagales</taxon>
        <taxon>Hymenobacteraceae</taxon>
        <taxon>Hymenobacter</taxon>
    </lineage>
</organism>